<dbReference type="Proteomes" id="UP000028640">
    <property type="component" value="Unassembled WGS sequence"/>
</dbReference>
<evidence type="ECO:0000313" key="5">
    <source>
        <dbReference type="Proteomes" id="UP000028640"/>
    </source>
</evidence>
<dbReference type="STRING" id="910964.GEAM_0942"/>
<dbReference type="GO" id="GO:0003824">
    <property type="term" value="F:catalytic activity"/>
    <property type="evidence" value="ECO:0007669"/>
    <property type="project" value="InterPro"/>
</dbReference>
<evidence type="ECO:0000256" key="2">
    <source>
        <dbReference type="SAM" id="Phobius"/>
    </source>
</evidence>
<dbReference type="SUPFAM" id="SSF56219">
    <property type="entry name" value="DNase I-like"/>
    <property type="match status" value="1"/>
</dbReference>
<keyword evidence="2" id="KW-0812">Transmembrane</keyword>
<evidence type="ECO:0000256" key="1">
    <source>
        <dbReference type="SAM" id="MobiDB-lite"/>
    </source>
</evidence>
<gene>
    <name evidence="4" type="ORF">GEAM_0942</name>
</gene>
<feature type="transmembrane region" description="Helical" evidence="2">
    <location>
        <begin position="62"/>
        <end position="82"/>
    </location>
</feature>
<organism evidence="4 5">
    <name type="scientific">Ewingella americana (strain ATCC 33852 / DSM 4580 / CCUG 14506 / JCM 5911 / LMG 7869 / NCTC 12157 / CDC 1468-78)</name>
    <dbReference type="NCBI Taxonomy" id="910964"/>
    <lineage>
        <taxon>Bacteria</taxon>
        <taxon>Pseudomonadati</taxon>
        <taxon>Pseudomonadota</taxon>
        <taxon>Gammaproteobacteria</taxon>
        <taxon>Enterobacterales</taxon>
        <taxon>Yersiniaceae</taxon>
        <taxon>Ewingella</taxon>
    </lineage>
</organism>
<evidence type="ECO:0000313" key="4">
    <source>
        <dbReference type="EMBL" id="KFC84132.1"/>
    </source>
</evidence>
<dbReference type="GeneID" id="78379283"/>
<feature type="transmembrane region" description="Helical" evidence="2">
    <location>
        <begin position="36"/>
        <end position="56"/>
    </location>
</feature>
<name>A0A085GK87_EWIA3</name>
<protein>
    <recommendedName>
        <fullName evidence="3">Endonuclease/exonuclease/phosphatase domain-containing protein</fullName>
    </recommendedName>
</protein>
<dbReference type="Pfam" id="PF03372">
    <property type="entry name" value="Exo_endo_phos"/>
    <property type="match status" value="1"/>
</dbReference>
<dbReference type="Gene3D" id="3.60.10.10">
    <property type="entry name" value="Endonuclease/exonuclease/phosphatase"/>
    <property type="match status" value="1"/>
</dbReference>
<reference evidence="4 5" key="1">
    <citation type="submission" date="2014-05" db="EMBL/GenBank/DDBJ databases">
        <title>ATOL: Assembling a taxonomically balanced genome-scale reconstruction of the evolutionary history of the Enterobacteriaceae.</title>
        <authorList>
            <person name="Plunkett G.III."/>
            <person name="Neeno-Eckwall E.C."/>
            <person name="Glasner J.D."/>
            <person name="Perna N.T."/>
        </authorList>
    </citation>
    <scope>NUCLEOTIDE SEQUENCE [LARGE SCALE GENOMIC DNA]</scope>
    <source>
        <strain evidence="4 5">ATCC 33852</strain>
    </source>
</reference>
<dbReference type="OrthoDB" id="9796594at2"/>
<keyword evidence="2" id="KW-1133">Transmembrane helix</keyword>
<sequence length="375" mass="42867">MDSLRIIVSVLTVIMALLTLLPLSKNQRWWVRVWDFPRLQMATLSLLFLLTELWVLPFGGPLATLIILLSLACMLYQAWWILPYTRLYPVQVKKTVPNGHPHIKIINCNVLMTNRNSAKLLEIVEKNRPDILVLLETDLWWEQQMSPLEGDYPHSIKCPLDNLYGMHVYSRLPLFDAKIQYLVAEGIPSMHFRAELTSGHQVVLHCLHPMPPSPTEDDESTNRDAELVAVGHTASRASYPTIVTGDLNDVAWSRTTRLFMKVSGLLDPRRGRGMCNTFHASYPFLRWPLDHVFHSKEFTLIDLQRLEPMGSDHFPIMVELALTPEQGKDQKKLQIDSGDIQEAREKMDNAGVKSRDVHHAEHDSAQLRTDFGLPS</sequence>
<feature type="region of interest" description="Disordered" evidence="1">
    <location>
        <begin position="344"/>
        <end position="375"/>
    </location>
</feature>
<comment type="caution">
    <text evidence="4">The sequence shown here is derived from an EMBL/GenBank/DDBJ whole genome shotgun (WGS) entry which is preliminary data.</text>
</comment>
<dbReference type="InterPro" id="IPR036691">
    <property type="entry name" value="Endo/exonu/phosph_ase_sf"/>
</dbReference>
<feature type="compositionally biased region" description="Basic and acidic residues" evidence="1">
    <location>
        <begin position="344"/>
        <end position="365"/>
    </location>
</feature>
<keyword evidence="2" id="KW-0472">Membrane</keyword>
<proteinExistence type="predicted"/>
<dbReference type="EMBL" id="JMPJ01000031">
    <property type="protein sequence ID" value="KFC84132.1"/>
    <property type="molecule type" value="Genomic_DNA"/>
</dbReference>
<feature type="transmembrane region" description="Helical" evidence="2">
    <location>
        <begin position="6"/>
        <end position="24"/>
    </location>
</feature>
<evidence type="ECO:0000259" key="3">
    <source>
        <dbReference type="Pfam" id="PF03372"/>
    </source>
</evidence>
<feature type="domain" description="Endonuclease/exonuclease/phosphatase" evidence="3">
    <location>
        <begin position="108"/>
        <end position="313"/>
    </location>
</feature>
<dbReference type="RefSeq" id="WP_051899412.1">
    <property type="nucleotide sequence ID" value="NZ_JMPJ01000031.1"/>
</dbReference>
<keyword evidence="5" id="KW-1185">Reference proteome</keyword>
<dbReference type="InterPro" id="IPR005135">
    <property type="entry name" value="Endo/exonuclease/phosphatase"/>
</dbReference>
<dbReference type="AlphaFoldDB" id="A0A085GK87"/>
<dbReference type="eggNOG" id="COG3021">
    <property type="taxonomic scope" value="Bacteria"/>
</dbReference>
<accession>A0A085GK87</accession>